<dbReference type="KEGG" id="vbh:CMV30_17825"/>
<sequence length="385" mass="41672">MAGIWDALRTRQTSSVAVTVRPHPSRHLLSTAKPPPALPSLKRSPQKTLLLALLGATGLSLLAATATLTPAPLAVPPGWPAPTLPADNPLTREGIELGKLLFADKRLSARHRQNCINCHREPLAFSDGQVFSTGADGIQGLRSSPPIFNQAWHPSFGWDGIRPRLRDQALAAITNEIEMHAAPATVEADLNKDETLRARFATVFSSPEITMERIGLALEQFMLSISAYESKYDRVLRGDAAFTPDEQLGHDLFHALPDHASGRRGAGCFQCHPGPLFSDFAFRNNGLDRVFADNGRSDVTKLPDDLGKFKTPSLRNVAITAPYMHNGRFGTLELAVAHYSGGIRHSATLAPELAALPANGYALTTEEQSALVAFLKTLTETSLTR</sequence>
<dbReference type="PANTHER" id="PTHR30600:SF10">
    <property type="entry name" value="BLL6722 PROTEIN"/>
    <property type="match status" value="1"/>
</dbReference>
<dbReference type="AlphaFoldDB" id="A0A290QAU7"/>
<protein>
    <submittedName>
        <fullName evidence="11">Cytochrome-c peroxidase</fullName>
    </submittedName>
</protein>
<evidence type="ECO:0000313" key="12">
    <source>
        <dbReference type="Proteomes" id="UP000217265"/>
    </source>
</evidence>
<proteinExistence type="predicted"/>
<feature type="domain" description="Cytochrome c" evidence="10">
    <location>
        <begin position="244"/>
        <end position="379"/>
    </location>
</feature>
<dbReference type="InterPro" id="IPR051395">
    <property type="entry name" value="Cytochrome_c_Peroxidase/MauG"/>
</dbReference>
<dbReference type="GO" id="GO:0046872">
    <property type="term" value="F:metal ion binding"/>
    <property type="evidence" value="ECO:0007669"/>
    <property type="project" value="UniProtKB-KW"/>
</dbReference>
<dbReference type="SUPFAM" id="SSF46626">
    <property type="entry name" value="Cytochrome c"/>
    <property type="match status" value="2"/>
</dbReference>
<evidence type="ECO:0000256" key="8">
    <source>
        <dbReference type="SAM" id="MobiDB-lite"/>
    </source>
</evidence>
<gene>
    <name evidence="11" type="ORF">CMV30_17825</name>
</gene>
<dbReference type="PANTHER" id="PTHR30600">
    <property type="entry name" value="CYTOCHROME C PEROXIDASE-RELATED"/>
    <property type="match status" value="1"/>
</dbReference>
<dbReference type="GO" id="GO:0004130">
    <property type="term" value="F:cytochrome-c peroxidase activity"/>
    <property type="evidence" value="ECO:0007669"/>
    <property type="project" value="TreeGrafter"/>
</dbReference>
<evidence type="ECO:0000256" key="6">
    <source>
        <dbReference type="ARBA" id="ARBA00023004"/>
    </source>
</evidence>
<feature type="transmembrane region" description="Helical" evidence="9">
    <location>
        <begin position="49"/>
        <end position="68"/>
    </location>
</feature>
<keyword evidence="11" id="KW-0575">Peroxidase</keyword>
<dbReference type="InterPro" id="IPR036909">
    <property type="entry name" value="Cyt_c-like_dom_sf"/>
</dbReference>
<name>A0A290QAU7_9BACT</name>
<reference evidence="11 12" key="1">
    <citation type="submission" date="2017-09" db="EMBL/GenBank/DDBJ databases">
        <title>Complete genome sequence of Verrucomicrobial strain HZ-65, isolated from freshwater.</title>
        <authorList>
            <person name="Choi A."/>
        </authorList>
    </citation>
    <scope>NUCLEOTIDE SEQUENCE [LARGE SCALE GENOMIC DNA]</scope>
    <source>
        <strain evidence="11 12">HZ-65</strain>
    </source>
</reference>
<keyword evidence="3 7" id="KW-0479">Metal-binding</keyword>
<evidence type="ECO:0000313" key="11">
    <source>
        <dbReference type="EMBL" id="ATC65654.1"/>
    </source>
</evidence>
<organism evidence="11 12">
    <name type="scientific">Nibricoccus aquaticus</name>
    <dbReference type="NCBI Taxonomy" id="2576891"/>
    <lineage>
        <taxon>Bacteria</taxon>
        <taxon>Pseudomonadati</taxon>
        <taxon>Verrucomicrobiota</taxon>
        <taxon>Opitutia</taxon>
        <taxon>Opitutales</taxon>
        <taxon>Opitutaceae</taxon>
        <taxon>Nibricoccus</taxon>
    </lineage>
</organism>
<evidence type="ECO:0000256" key="4">
    <source>
        <dbReference type="ARBA" id="ARBA00022729"/>
    </source>
</evidence>
<dbReference type="Proteomes" id="UP000217265">
    <property type="component" value="Chromosome"/>
</dbReference>
<dbReference type="GO" id="GO:0030313">
    <property type="term" value="C:cell envelope"/>
    <property type="evidence" value="ECO:0007669"/>
    <property type="project" value="UniProtKB-SubCell"/>
</dbReference>
<dbReference type="GO" id="GO:0020037">
    <property type="term" value="F:heme binding"/>
    <property type="evidence" value="ECO:0007669"/>
    <property type="project" value="InterPro"/>
</dbReference>
<dbReference type="InterPro" id="IPR004852">
    <property type="entry name" value="Di-haem_cyt_c_peroxidsae"/>
</dbReference>
<comment type="subcellular location">
    <subcellularLocation>
        <location evidence="1">Cell envelope</location>
    </subcellularLocation>
</comment>
<keyword evidence="2 7" id="KW-0349">Heme</keyword>
<keyword evidence="12" id="KW-1185">Reference proteome</keyword>
<evidence type="ECO:0000256" key="1">
    <source>
        <dbReference type="ARBA" id="ARBA00004196"/>
    </source>
</evidence>
<keyword evidence="9" id="KW-0472">Membrane</keyword>
<keyword evidence="6 7" id="KW-0408">Iron</keyword>
<dbReference type="InterPro" id="IPR009056">
    <property type="entry name" value="Cyt_c-like_dom"/>
</dbReference>
<evidence type="ECO:0000256" key="3">
    <source>
        <dbReference type="ARBA" id="ARBA00022723"/>
    </source>
</evidence>
<feature type="region of interest" description="Disordered" evidence="8">
    <location>
        <begin position="16"/>
        <end position="41"/>
    </location>
</feature>
<keyword evidence="9" id="KW-1133">Transmembrane helix</keyword>
<dbReference type="Gene3D" id="1.10.760.10">
    <property type="entry name" value="Cytochrome c-like domain"/>
    <property type="match status" value="2"/>
</dbReference>
<accession>A0A290QAU7</accession>
<evidence type="ECO:0000256" key="7">
    <source>
        <dbReference type="PROSITE-ProRule" id="PRU00433"/>
    </source>
</evidence>
<keyword evidence="4" id="KW-0732">Signal</keyword>
<evidence type="ECO:0000259" key="10">
    <source>
        <dbReference type="PROSITE" id="PS51007"/>
    </source>
</evidence>
<dbReference type="GO" id="GO:0009055">
    <property type="term" value="F:electron transfer activity"/>
    <property type="evidence" value="ECO:0007669"/>
    <property type="project" value="InterPro"/>
</dbReference>
<keyword evidence="5" id="KW-0560">Oxidoreductase</keyword>
<evidence type="ECO:0000256" key="5">
    <source>
        <dbReference type="ARBA" id="ARBA00023002"/>
    </source>
</evidence>
<dbReference type="OrthoDB" id="9772811at2"/>
<dbReference type="EMBL" id="CP023344">
    <property type="protein sequence ID" value="ATC65654.1"/>
    <property type="molecule type" value="Genomic_DNA"/>
</dbReference>
<dbReference type="Pfam" id="PF03150">
    <property type="entry name" value="CCP_MauG"/>
    <property type="match status" value="1"/>
</dbReference>
<evidence type="ECO:0000256" key="2">
    <source>
        <dbReference type="ARBA" id="ARBA00022617"/>
    </source>
</evidence>
<evidence type="ECO:0000256" key="9">
    <source>
        <dbReference type="SAM" id="Phobius"/>
    </source>
</evidence>
<keyword evidence="9" id="KW-0812">Transmembrane</keyword>
<dbReference type="PROSITE" id="PS51007">
    <property type="entry name" value="CYTC"/>
    <property type="match status" value="1"/>
</dbReference>